<keyword evidence="2" id="KW-1185">Reference proteome</keyword>
<evidence type="ECO:0000313" key="2">
    <source>
        <dbReference type="Proteomes" id="UP001281761"/>
    </source>
</evidence>
<gene>
    <name evidence="1" type="ORF">BLNAU_21868</name>
</gene>
<dbReference type="Proteomes" id="UP001281761">
    <property type="component" value="Unassembled WGS sequence"/>
</dbReference>
<evidence type="ECO:0000313" key="1">
    <source>
        <dbReference type="EMBL" id="KAK2943242.1"/>
    </source>
</evidence>
<reference evidence="1 2" key="1">
    <citation type="journal article" date="2022" name="bioRxiv">
        <title>Genomics of Preaxostyla Flagellates Illuminates Evolutionary Transitions and the Path Towards Mitochondrial Loss.</title>
        <authorList>
            <person name="Novak L.V.F."/>
            <person name="Treitli S.C."/>
            <person name="Pyrih J."/>
            <person name="Halakuc P."/>
            <person name="Pipaliya S.V."/>
            <person name="Vacek V."/>
            <person name="Brzon O."/>
            <person name="Soukal P."/>
            <person name="Eme L."/>
            <person name="Dacks J.B."/>
            <person name="Karnkowska A."/>
            <person name="Elias M."/>
            <person name="Hampl V."/>
        </authorList>
    </citation>
    <scope>NUCLEOTIDE SEQUENCE [LARGE SCALE GENOMIC DNA]</scope>
    <source>
        <strain evidence="1">NAU3</strain>
        <tissue evidence="1">Gut</tissue>
    </source>
</reference>
<sequence length="288" mass="31312">MQSILVLVSSASPVVTTAGMTMLSSVMSNCSENTRFSLVKADLIPQLVFILNPLSLSFTEAVDIHCPLLNIITVSLWPSTPDGLEHLGIQDASEQRAVHKTIVKQVLVPSENLRLPTSSHLSNLDSGRCMNTSQIVPSIFSRPNFLASSILSLIQPPRHCSKLVRHTPATLFASLVVALTGQAKRRVGYAGQVGRTVRSQIDQDLESSDEGLRRTLSLAKHVLSPFNRYSAVIPLDGDLMKISVDRHPTSTLPSNSIDDVPTLRLSHRSVSGFVGLWELVGRSDNNCS</sequence>
<name>A0ABQ9WX33_9EUKA</name>
<proteinExistence type="predicted"/>
<dbReference type="EMBL" id="JARBJD010000356">
    <property type="protein sequence ID" value="KAK2943242.1"/>
    <property type="molecule type" value="Genomic_DNA"/>
</dbReference>
<comment type="caution">
    <text evidence="1">The sequence shown here is derived from an EMBL/GenBank/DDBJ whole genome shotgun (WGS) entry which is preliminary data.</text>
</comment>
<organism evidence="1 2">
    <name type="scientific">Blattamonas nauphoetae</name>
    <dbReference type="NCBI Taxonomy" id="2049346"/>
    <lineage>
        <taxon>Eukaryota</taxon>
        <taxon>Metamonada</taxon>
        <taxon>Preaxostyla</taxon>
        <taxon>Oxymonadida</taxon>
        <taxon>Blattamonas</taxon>
    </lineage>
</organism>
<accession>A0ABQ9WX33</accession>
<protein>
    <submittedName>
        <fullName evidence="1">Uncharacterized protein</fullName>
    </submittedName>
</protein>